<feature type="compositionally biased region" description="Low complexity" evidence="1">
    <location>
        <begin position="34"/>
        <end position="57"/>
    </location>
</feature>
<evidence type="ECO:0000313" key="3">
    <source>
        <dbReference type="Proteomes" id="UP001371305"/>
    </source>
</evidence>
<dbReference type="EMBL" id="JBBUKT010000005">
    <property type="protein sequence ID" value="MEK7951767.1"/>
    <property type="molecule type" value="Genomic_DNA"/>
</dbReference>
<dbReference type="RefSeq" id="WP_341405491.1">
    <property type="nucleotide sequence ID" value="NZ_JBBUKT010000005.1"/>
</dbReference>
<reference evidence="2 3" key="1">
    <citation type="submission" date="2024-04" db="EMBL/GenBank/DDBJ databases">
        <title>Luteolibacter sp. isolated from soil.</title>
        <authorList>
            <person name="An J."/>
        </authorList>
    </citation>
    <scope>NUCLEOTIDE SEQUENCE [LARGE SCALE GENOMIC DNA]</scope>
    <source>
        <strain evidence="2 3">Y139</strain>
    </source>
</reference>
<feature type="compositionally biased region" description="Polar residues" evidence="1">
    <location>
        <begin position="58"/>
        <end position="71"/>
    </location>
</feature>
<evidence type="ECO:0000313" key="2">
    <source>
        <dbReference type="EMBL" id="MEK7951767.1"/>
    </source>
</evidence>
<comment type="caution">
    <text evidence="2">The sequence shown here is derived from an EMBL/GenBank/DDBJ whole genome shotgun (WGS) entry which is preliminary data.</text>
</comment>
<organism evidence="2 3">
    <name type="scientific">Luteolibacter soli</name>
    <dbReference type="NCBI Taxonomy" id="3135280"/>
    <lineage>
        <taxon>Bacteria</taxon>
        <taxon>Pseudomonadati</taxon>
        <taxon>Verrucomicrobiota</taxon>
        <taxon>Verrucomicrobiia</taxon>
        <taxon>Verrucomicrobiales</taxon>
        <taxon>Verrucomicrobiaceae</taxon>
        <taxon>Luteolibacter</taxon>
    </lineage>
</organism>
<gene>
    <name evidence="2" type="ORF">WKV53_14715</name>
</gene>
<protein>
    <submittedName>
        <fullName evidence="2">Uncharacterized protein</fullName>
    </submittedName>
</protein>
<proteinExistence type="predicted"/>
<sequence length="287" mass="31438">MKKAPLLLLAITGLGGFTLGYLTGQSSKATNTGDTTSSPSTASHDTHASSSSDPSATNTKSKPRTANTDSVPTPEKNFSRRIVAMMSKGDLVVNGVSINGDTLMPEEKVKEFLDLTDDQFETLKQIGRDQLQQRQQHEQATLKMVKSTADEIVFDLPADPAFAARQKESYIEALRKELGPDVAAVLQSSAGAACDGFLHPRHVRYTLTPRKDSIPENMPPQLRRTFEAMYNFTTSVNQNEDGTYMTDERGVTLLGGQSSSGSISLYDPKPDAWQPHFHYLLKQPQSE</sequence>
<feature type="region of interest" description="Disordered" evidence="1">
    <location>
        <begin position="27"/>
        <end position="77"/>
    </location>
</feature>
<keyword evidence="3" id="KW-1185">Reference proteome</keyword>
<name>A0ABU9AXK4_9BACT</name>
<dbReference type="Proteomes" id="UP001371305">
    <property type="component" value="Unassembled WGS sequence"/>
</dbReference>
<accession>A0ABU9AXK4</accession>
<evidence type="ECO:0000256" key="1">
    <source>
        <dbReference type="SAM" id="MobiDB-lite"/>
    </source>
</evidence>